<dbReference type="AlphaFoldDB" id="A0AB38HVJ0"/>
<feature type="transmembrane region" description="Helical" evidence="1">
    <location>
        <begin position="52"/>
        <end position="72"/>
    </location>
</feature>
<protein>
    <recommendedName>
        <fullName evidence="4">Major facilitator superfamily (MFS) profile domain-containing protein</fullName>
    </recommendedName>
</protein>
<evidence type="ECO:0008006" key="4">
    <source>
        <dbReference type="Google" id="ProtNLM"/>
    </source>
</evidence>
<keyword evidence="1" id="KW-0812">Transmembrane</keyword>
<gene>
    <name evidence="2" type="ORF">ELH40_31650</name>
</gene>
<keyword evidence="1" id="KW-1133">Transmembrane helix</keyword>
<dbReference type="Proteomes" id="UP000294215">
    <property type="component" value="Unassembled WGS sequence"/>
</dbReference>
<keyword evidence="1" id="KW-0472">Membrane</keyword>
<dbReference type="EMBL" id="SIMR01000003">
    <property type="protein sequence ID" value="TBC05784.1"/>
    <property type="molecule type" value="Genomic_DNA"/>
</dbReference>
<accession>A0AB38HVJ0</accession>
<dbReference type="RefSeq" id="WP_130720503.1">
    <property type="nucleotide sequence ID" value="NZ_SIMK01000003.1"/>
</dbReference>
<evidence type="ECO:0000256" key="1">
    <source>
        <dbReference type="SAM" id="Phobius"/>
    </source>
</evidence>
<dbReference type="InterPro" id="IPR036259">
    <property type="entry name" value="MFS_trans_sf"/>
</dbReference>
<geneLocation type="plasmid" evidence="2">
    <name>pSM92_Rh02</name>
</geneLocation>
<evidence type="ECO:0000313" key="3">
    <source>
        <dbReference type="Proteomes" id="UP000294215"/>
    </source>
</evidence>
<comment type="caution">
    <text evidence="2">The sequence shown here is derived from an EMBL/GenBank/DDBJ whole genome shotgun (WGS) entry which is preliminary data.</text>
</comment>
<evidence type="ECO:0000313" key="2">
    <source>
        <dbReference type="EMBL" id="TBC05784.1"/>
    </source>
</evidence>
<reference evidence="2 3" key="1">
    <citation type="submission" date="2019-02" db="EMBL/GenBank/DDBJ databases">
        <title>The genomic architecture of introgression among sibling species of bacteria.</title>
        <authorList>
            <person name="Cavassim M.I.A."/>
            <person name="Moeskjaer S."/>
            <person name="Moslemi C."/>
            <person name="Fields B."/>
            <person name="Bachmann A."/>
            <person name="Vilhjalmsson B."/>
            <person name="Schierup M.H."/>
            <person name="Young J.P.W."/>
            <person name="Andersen S.U."/>
        </authorList>
    </citation>
    <scope>NUCLEOTIDE SEQUENCE [LARGE SCALE GENOMIC DNA]</scope>
    <source>
        <strain evidence="2 3">SM92</strain>
        <plasmid evidence="2">pSM92_Rh02</plasmid>
    </source>
</reference>
<sequence>MNGLISANAISGALADFPTRAGAVSALMGAIHYGSGVIGSAIAGTLADGTPWPMGFVITVAGVGCFVSARLVHRRELEVQG</sequence>
<organism evidence="2 3">
    <name type="scientific">Rhizobium ruizarguesonis</name>
    <dbReference type="NCBI Taxonomy" id="2081791"/>
    <lineage>
        <taxon>Bacteria</taxon>
        <taxon>Pseudomonadati</taxon>
        <taxon>Pseudomonadota</taxon>
        <taxon>Alphaproteobacteria</taxon>
        <taxon>Hyphomicrobiales</taxon>
        <taxon>Rhizobiaceae</taxon>
        <taxon>Rhizobium/Agrobacterium group</taxon>
        <taxon>Rhizobium</taxon>
    </lineage>
</organism>
<dbReference type="SUPFAM" id="SSF103473">
    <property type="entry name" value="MFS general substrate transporter"/>
    <property type="match status" value="1"/>
</dbReference>
<feature type="transmembrane region" description="Helical" evidence="1">
    <location>
        <begin position="21"/>
        <end position="46"/>
    </location>
</feature>
<keyword evidence="2" id="KW-0614">Plasmid</keyword>
<dbReference type="Gene3D" id="1.20.1720.10">
    <property type="entry name" value="Multidrug resistance protein D"/>
    <property type="match status" value="1"/>
</dbReference>
<name>A0AB38HVJ0_9HYPH</name>
<proteinExistence type="predicted"/>